<gene>
    <name evidence="2" type="ORF">EV421DRAFT_2041665</name>
</gene>
<dbReference type="AlphaFoldDB" id="A0AA39IUJ3"/>
<feature type="region of interest" description="Disordered" evidence="1">
    <location>
        <begin position="1"/>
        <end position="43"/>
    </location>
</feature>
<dbReference type="EMBL" id="JAUEPT010000136">
    <property type="protein sequence ID" value="KAK0430703.1"/>
    <property type="molecule type" value="Genomic_DNA"/>
</dbReference>
<dbReference type="Proteomes" id="UP001175226">
    <property type="component" value="Unassembled WGS sequence"/>
</dbReference>
<evidence type="ECO:0000313" key="3">
    <source>
        <dbReference type="Proteomes" id="UP001175226"/>
    </source>
</evidence>
<feature type="region of interest" description="Disordered" evidence="1">
    <location>
        <begin position="97"/>
        <end position="118"/>
    </location>
</feature>
<feature type="compositionally biased region" description="Polar residues" evidence="1">
    <location>
        <begin position="26"/>
        <end position="39"/>
    </location>
</feature>
<sequence>MPDPAKVPEPSAPKKSLFPSRPKQVALNQSSPTHLNSDSGARLSPVPAVKVENYCNDTLQYPVKAESPVVAAIPLLQYPEVDVKVVGTYTAKPPLRVKVESPPPARKGSGSTLGDPLPASARKCLLPRTHASKQSPRHPSVLQSFSLYECGLPKVFRRGSIAIWRVADDIHICTIPMLLSFRFRESRLHDSLFSR</sequence>
<proteinExistence type="predicted"/>
<accession>A0AA39IUJ3</accession>
<comment type="caution">
    <text evidence="2">The sequence shown here is derived from an EMBL/GenBank/DDBJ whole genome shotgun (WGS) entry which is preliminary data.</text>
</comment>
<feature type="compositionally biased region" description="Pro residues" evidence="1">
    <location>
        <begin position="1"/>
        <end position="11"/>
    </location>
</feature>
<organism evidence="2 3">
    <name type="scientific">Armillaria borealis</name>
    <dbReference type="NCBI Taxonomy" id="47425"/>
    <lineage>
        <taxon>Eukaryota</taxon>
        <taxon>Fungi</taxon>
        <taxon>Dikarya</taxon>
        <taxon>Basidiomycota</taxon>
        <taxon>Agaricomycotina</taxon>
        <taxon>Agaricomycetes</taxon>
        <taxon>Agaricomycetidae</taxon>
        <taxon>Agaricales</taxon>
        <taxon>Marasmiineae</taxon>
        <taxon>Physalacriaceae</taxon>
        <taxon>Armillaria</taxon>
    </lineage>
</organism>
<keyword evidence="3" id="KW-1185">Reference proteome</keyword>
<evidence type="ECO:0000256" key="1">
    <source>
        <dbReference type="SAM" id="MobiDB-lite"/>
    </source>
</evidence>
<evidence type="ECO:0000313" key="2">
    <source>
        <dbReference type="EMBL" id="KAK0430703.1"/>
    </source>
</evidence>
<name>A0AA39IUJ3_9AGAR</name>
<reference evidence="2" key="1">
    <citation type="submission" date="2023-06" db="EMBL/GenBank/DDBJ databases">
        <authorList>
            <consortium name="Lawrence Berkeley National Laboratory"/>
            <person name="Ahrendt S."/>
            <person name="Sahu N."/>
            <person name="Indic B."/>
            <person name="Wong-Bajracharya J."/>
            <person name="Merenyi Z."/>
            <person name="Ke H.-M."/>
            <person name="Monk M."/>
            <person name="Kocsube S."/>
            <person name="Drula E."/>
            <person name="Lipzen A."/>
            <person name="Balint B."/>
            <person name="Henrissat B."/>
            <person name="Andreopoulos B."/>
            <person name="Martin F.M."/>
            <person name="Harder C.B."/>
            <person name="Rigling D."/>
            <person name="Ford K.L."/>
            <person name="Foster G.D."/>
            <person name="Pangilinan J."/>
            <person name="Papanicolaou A."/>
            <person name="Barry K."/>
            <person name="LaButti K."/>
            <person name="Viragh M."/>
            <person name="Koriabine M."/>
            <person name="Yan M."/>
            <person name="Riley R."/>
            <person name="Champramary S."/>
            <person name="Plett K.L."/>
            <person name="Tsai I.J."/>
            <person name="Slot J."/>
            <person name="Sipos G."/>
            <person name="Plett J."/>
            <person name="Nagy L.G."/>
            <person name="Grigoriev I.V."/>
        </authorList>
    </citation>
    <scope>NUCLEOTIDE SEQUENCE</scope>
    <source>
        <strain evidence="2">FPL87.14</strain>
    </source>
</reference>
<protein>
    <submittedName>
        <fullName evidence="2">Uncharacterized protein</fullName>
    </submittedName>
</protein>